<dbReference type="InterPro" id="IPR037041">
    <property type="entry name" value="Trigger_fac_C_sf"/>
</dbReference>
<comment type="similarity">
    <text evidence="3">Belongs to the FKBP-type PPIase family. Tig subfamily.</text>
</comment>
<dbReference type="Gene3D" id="1.10.3120.10">
    <property type="entry name" value="Trigger factor, C-terminal domain"/>
    <property type="match status" value="1"/>
</dbReference>
<evidence type="ECO:0000256" key="4">
    <source>
        <dbReference type="ARBA" id="ARBA00013194"/>
    </source>
</evidence>
<evidence type="ECO:0000259" key="11">
    <source>
        <dbReference type="Pfam" id="PF05698"/>
    </source>
</evidence>
<dbReference type="InterPro" id="IPR008881">
    <property type="entry name" value="Trigger_fac_ribosome-bd_bac"/>
</dbReference>
<dbReference type="AlphaFoldDB" id="A0A1F7HJ73"/>
<accession>A0A1F7HJ73</accession>
<dbReference type="SUPFAM" id="SSF109998">
    <property type="entry name" value="Triger factor/SurA peptide-binding domain-like"/>
    <property type="match status" value="1"/>
</dbReference>
<comment type="caution">
    <text evidence="12">The sequence shown here is derived from an EMBL/GenBank/DDBJ whole genome shotgun (WGS) entry which is preliminary data.</text>
</comment>
<feature type="domain" description="Trigger factor ribosome-binding bacterial" evidence="10">
    <location>
        <begin position="7"/>
        <end position="130"/>
    </location>
</feature>
<dbReference type="Pfam" id="PF05698">
    <property type="entry name" value="Trigger_C"/>
    <property type="match status" value="1"/>
</dbReference>
<name>A0A1F7HJ73_9BACT</name>
<dbReference type="PANTHER" id="PTHR30560:SF3">
    <property type="entry name" value="TRIGGER FACTOR-LIKE PROTEIN TIG, CHLOROPLASTIC"/>
    <property type="match status" value="1"/>
</dbReference>
<dbReference type="GO" id="GO:0043335">
    <property type="term" value="P:protein unfolding"/>
    <property type="evidence" value="ECO:0007669"/>
    <property type="project" value="TreeGrafter"/>
</dbReference>
<dbReference type="SUPFAM" id="SSF102735">
    <property type="entry name" value="Trigger factor ribosome-binding domain"/>
    <property type="match status" value="1"/>
</dbReference>
<evidence type="ECO:0000313" key="13">
    <source>
        <dbReference type="Proteomes" id="UP000177199"/>
    </source>
</evidence>
<dbReference type="EMBL" id="MFZV01000022">
    <property type="protein sequence ID" value="OGK31113.1"/>
    <property type="molecule type" value="Genomic_DNA"/>
</dbReference>
<keyword evidence="8" id="KW-0413">Isomerase</keyword>
<dbReference type="InterPro" id="IPR005215">
    <property type="entry name" value="Trig_fac"/>
</dbReference>
<dbReference type="InterPro" id="IPR027304">
    <property type="entry name" value="Trigger_fact/SurA_dom_sf"/>
</dbReference>
<feature type="domain" description="Trigger factor C-terminal" evidence="11">
    <location>
        <begin position="144"/>
        <end position="264"/>
    </location>
</feature>
<keyword evidence="6" id="KW-0697">Rotamase</keyword>
<dbReference type="GO" id="GO:0003755">
    <property type="term" value="F:peptidyl-prolyl cis-trans isomerase activity"/>
    <property type="evidence" value="ECO:0007669"/>
    <property type="project" value="UniProtKB-KW"/>
</dbReference>
<gene>
    <name evidence="12" type="ORF">A3F29_04760</name>
</gene>
<reference evidence="12 13" key="1">
    <citation type="journal article" date="2016" name="Nat. Commun.">
        <title>Thousands of microbial genomes shed light on interconnected biogeochemical processes in an aquifer system.</title>
        <authorList>
            <person name="Anantharaman K."/>
            <person name="Brown C.T."/>
            <person name="Hug L.A."/>
            <person name="Sharon I."/>
            <person name="Castelle C.J."/>
            <person name="Probst A.J."/>
            <person name="Thomas B.C."/>
            <person name="Singh A."/>
            <person name="Wilkins M.J."/>
            <person name="Karaoz U."/>
            <person name="Brodie E.L."/>
            <person name="Williams K.H."/>
            <person name="Hubbard S.S."/>
            <person name="Banfield J.F."/>
        </authorList>
    </citation>
    <scope>NUCLEOTIDE SEQUENCE [LARGE SCALE GENOMIC DNA]</scope>
</reference>
<organism evidence="12 13">
    <name type="scientific">Candidatus Roizmanbacteria bacterium RIFCSPHIGHO2_12_FULL_33_9</name>
    <dbReference type="NCBI Taxonomy" id="1802045"/>
    <lineage>
        <taxon>Bacteria</taxon>
        <taxon>Candidatus Roizmaniibacteriota</taxon>
    </lineage>
</organism>
<evidence type="ECO:0000256" key="5">
    <source>
        <dbReference type="ARBA" id="ARBA00016902"/>
    </source>
</evidence>
<proteinExistence type="inferred from homology"/>
<dbReference type="GO" id="GO:0015031">
    <property type="term" value="P:protein transport"/>
    <property type="evidence" value="ECO:0007669"/>
    <property type="project" value="InterPro"/>
</dbReference>
<sequence>MYTYLKKTLPKNTFEITIDIKKALINKEYEEAFDRLLVDLEVEGFRKGKVPKNIGEKHIKKEEVYKGVIQGVIPRIYEEIVKKEDLKPIINPKIELTKAKENEDWQIKLIVAVRPQVMLPDLKKTAIEAKGDSKKDDIWVPGKDSKKEINEQDKERQKQKTLNALLEALLKKTNVEIPDLLVEAELEHRLTGLLDEIQKIGLTVDAYMKSKNTTMDELKAKFKKEIEETYKVEFILNEIADKQNIQVEQEDLDKIFQNIKDDKEKATAKQNSYYYASIIRKQKTLEYLINL</sequence>
<evidence type="ECO:0000256" key="6">
    <source>
        <dbReference type="ARBA" id="ARBA00023110"/>
    </source>
</evidence>
<evidence type="ECO:0000256" key="2">
    <source>
        <dbReference type="ARBA" id="ARBA00004496"/>
    </source>
</evidence>
<comment type="catalytic activity">
    <reaction evidence="1">
        <text>[protein]-peptidylproline (omega=180) = [protein]-peptidylproline (omega=0)</text>
        <dbReference type="Rhea" id="RHEA:16237"/>
        <dbReference type="Rhea" id="RHEA-COMP:10747"/>
        <dbReference type="Rhea" id="RHEA-COMP:10748"/>
        <dbReference type="ChEBI" id="CHEBI:83833"/>
        <dbReference type="ChEBI" id="CHEBI:83834"/>
        <dbReference type="EC" id="5.2.1.8"/>
    </reaction>
</comment>
<dbReference type="InterPro" id="IPR008880">
    <property type="entry name" value="Trigger_fac_C"/>
</dbReference>
<dbReference type="InterPro" id="IPR036611">
    <property type="entry name" value="Trigger_fac_ribosome-bd_sf"/>
</dbReference>
<dbReference type="GO" id="GO:0043022">
    <property type="term" value="F:ribosome binding"/>
    <property type="evidence" value="ECO:0007669"/>
    <property type="project" value="TreeGrafter"/>
</dbReference>
<evidence type="ECO:0000256" key="7">
    <source>
        <dbReference type="ARBA" id="ARBA00023186"/>
    </source>
</evidence>
<evidence type="ECO:0000313" key="12">
    <source>
        <dbReference type="EMBL" id="OGK31113.1"/>
    </source>
</evidence>
<dbReference type="EC" id="5.2.1.8" evidence="4"/>
<dbReference type="Gene3D" id="3.30.70.1050">
    <property type="entry name" value="Trigger factor ribosome-binding domain"/>
    <property type="match status" value="1"/>
</dbReference>
<keyword evidence="7" id="KW-0143">Chaperone</keyword>
<dbReference type="GO" id="GO:0051083">
    <property type="term" value="P:'de novo' cotranslational protein folding"/>
    <property type="evidence" value="ECO:0007669"/>
    <property type="project" value="TreeGrafter"/>
</dbReference>
<evidence type="ECO:0000256" key="3">
    <source>
        <dbReference type="ARBA" id="ARBA00005464"/>
    </source>
</evidence>
<evidence type="ECO:0000256" key="8">
    <source>
        <dbReference type="ARBA" id="ARBA00023235"/>
    </source>
</evidence>
<evidence type="ECO:0000256" key="1">
    <source>
        <dbReference type="ARBA" id="ARBA00000971"/>
    </source>
</evidence>
<dbReference type="GO" id="GO:0005737">
    <property type="term" value="C:cytoplasm"/>
    <property type="evidence" value="ECO:0007669"/>
    <property type="project" value="UniProtKB-SubCell"/>
</dbReference>
<evidence type="ECO:0000259" key="10">
    <source>
        <dbReference type="Pfam" id="PF05697"/>
    </source>
</evidence>
<dbReference type="Proteomes" id="UP000177199">
    <property type="component" value="Unassembled WGS sequence"/>
</dbReference>
<dbReference type="GO" id="GO:0044183">
    <property type="term" value="F:protein folding chaperone"/>
    <property type="evidence" value="ECO:0007669"/>
    <property type="project" value="TreeGrafter"/>
</dbReference>
<evidence type="ECO:0000256" key="9">
    <source>
        <dbReference type="ARBA" id="ARBA00029986"/>
    </source>
</evidence>
<protein>
    <recommendedName>
        <fullName evidence="5">Trigger factor</fullName>
        <ecNumber evidence="4">5.2.1.8</ecNumber>
    </recommendedName>
    <alternativeName>
        <fullName evidence="9">PPIase</fullName>
    </alternativeName>
</protein>
<dbReference type="PANTHER" id="PTHR30560">
    <property type="entry name" value="TRIGGER FACTOR CHAPERONE AND PEPTIDYL-PROLYL CIS/TRANS ISOMERASE"/>
    <property type="match status" value="1"/>
</dbReference>
<dbReference type="Pfam" id="PF05697">
    <property type="entry name" value="Trigger_N"/>
    <property type="match status" value="1"/>
</dbReference>
<comment type="subcellular location">
    <subcellularLocation>
        <location evidence="2">Cytoplasm</location>
    </subcellularLocation>
</comment>